<dbReference type="STRING" id="1250231.SAMN04488552_3169"/>
<evidence type="ECO:0000313" key="3">
    <source>
        <dbReference type="EMBL" id="SDS43936.1"/>
    </source>
</evidence>
<dbReference type="AlphaFoldDB" id="A0A1H1S862"/>
<evidence type="ECO:0000313" key="4">
    <source>
        <dbReference type="Proteomes" id="UP000198858"/>
    </source>
</evidence>
<dbReference type="RefSeq" id="WP_089663706.1">
    <property type="nucleotide sequence ID" value="NZ_LT629745.1"/>
</dbReference>
<dbReference type="PANTHER" id="PTHR37464:SF1">
    <property type="entry name" value="BLL2463 PROTEIN"/>
    <property type="match status" value="1"/>
</dbReference>
<reference evidence="3 4" key="1">
    <citation type="submission" date="2016-10" db="EMBL/GenBank/DDBJ databases">
        <authorList>
            <person name="Varghese N."/>
            <person name="Submissions S."/>
        </authorList>
    </citation>
    <scope>NUCLEOTIDE SEQUENCE [LARGE SCALE GENOMIC DNA]</scope>
    <source>
        <strain evidence="3 4">Mar_2010_102</strain>
    </source>
</reference>
<sequence>MHFEQPELLYALILLVIPLIVHLFRLRKFQKEDFTNVKFLKKVIQETRKSSRLKKFLILITRLLLLTCLILAFAKPFIPASEKALAASQTLIYLDNSFSMQSGDEQSTIFNKSVNTLLEYLDDENRYSLFTNSDEYFDRSLPDLKDELQNIDFVEDQISYREIKLKAENYFKKYPLAEKDLVIISDFQTHIIPSEATSENINYHLIQPNLHEINNASLDSAYINEITPESLTLNIVASSNRNLEEPISISVYDGETLLGRNTIQLEDEKSEEITFRLQNTLIAKGRIEIEDSGLKYDNALFFNINENPGIKVVIISALEVDFLTRIYNKPEFETRIFTPNQIDYNQLNSANLIVLNEVYQLPPSLINNLGTANDNGATVILIPPVDAQEYGQILNSFGFSDFTQKVDAERLITSISFDHPLLENVFEDRIDNFEYPKVLSSQNLSSSNDILSYQDNRPFLAESNSVYLFTAALNNENSNFRNSPLIVPVFYQIGLKAFKKNQLYYSTNKESEIDVPVDLGKDQVVHLVNSETDIIPQQQNYSSRIEISTGNIDLEAGNYEVSNNNQVLGNLSFNYSRKESQLTYTDISDLEDANIYNSVEEYFSKSNAATQITTLWKWFVIFALIFLAIEMLLIKFLK</sequence>
<keyword evidence="1" id="KW-1133">Transmembrane helix</keyword>
<feature type="transmembrane region" description="Helical" evidence="1">
    <location>
        <begin position="615"/>
        <end position="634"/>
    </location>
</feature>
<evidence type="ECO:0000256" key="1">
    <source>
        <dbReference type="SAM" id="Phobius"/>
    </source>
</evidence>
<evidence type="ECO:0000259" key="2">
    <source>
        <dbReference type="Pfam" id="PF07584"/>
    </source>
</evidence>
<dbReference type="EMBL" id="LT629745">
    <property type="protein sequence ID" value="SDS43936.1"/>
    <property type="molecule type" value="Genomic_DNA"/>
</dbReference>
<proteinExistence type="predicted"/>
<keyword evidence="1" id="KW-0472">Membrane</keyword>
<name>A0A1H1S862_9FLAO</name>
<dbReference type="InterPro" id="IPR024163">
    <property type="entry name" value="Aerotolerance_reg_N"/>
</dbReference>
<keyword evidence="1 3" id="KW-0812">Transmembrane</keyword>
<feature type="transmembrane region" description="Helical" evidence="1">
    <location>
        <begin position="56"/>
        <end position="74"/>
    </location>
</feature>
<dbReference type="InterPro" id="IPR011933">
    <property type="entry name" value="Double_TM_dom"/>
</dbReference>
<organism evidence="3 4">
    <name type="scientific">Christiangramia echinicola</name>
    <dbReference type="NCBI Taxonomy" id="279359"/>
    <lineage>
        <taxon>Bacteria</taxon>
        <taxon>Pseudomonadati</taxon>
        <taxon>Bacteroidota</taxon>
        <taxon>Flavobacteriia</taxon>
        <taxon>Flavobacteriales</taxon>
        <taxon>Flavobacteriaceae</taxon>
        <taxon>Christiangramia</taxon>
    </lineage>
</organism>
<feature type="domain" description="Aerotolerance regulator N-terminal" evidence="2">
    <location>
        <begin position="1"/>
        <end position="76"/>
    </location>
</feature>
<accession>A0A1H1S862</accession>
<dbReference type="Proteomes" id="UP000198858">
    <property type="component" value="Chromosome I"/>
</dbReference>
<dbReference type="Pfam" id="PF07584">
    <property type="entry name" value="BatA"/>
    <property type="match status" value="1"/>
</dbReference>
<dbReference type="NCBIfam" id="TIGR02226">
    <property type="entry name" value="two_anch"/>
    <property type="match status" value="1"/>
</dbReference>
<keyword evidence="4" id="KW-1185">Reference proteome</keyword>
<dbReference type="PANTHER" id="PTHR37464">
    <property type="entry name" value="BLL2463 PROTEIN"/>
    <property type="match status" value="1"/>
</dbReference>
<gene>
    <name evidence="3" type="ORF">SAMN04488552_3169</name>
</gene>
<feature type="transmembrane region" description="Helical" evidence="1">
    <location>
        <begin position="6"/>
        <end position="24"/>
    </location>
</feature>
<protein>
    <submittedName>
        <fullName evidence="3">N-terminal double-transmembrane domain-containing protein</fullName>
    </submittedName>
</protein>